<evidence type="ECO:0000256" key="4">
    <source>
        <dbReference type="ARBA" id="ARBA00022723"/>
    </source>
</evidence>
<evidence type="ECO:0000259" key="12">
    <source>
        <dbReference type="PROSITE" id="PS50146"/>
    </source>
</evidence>
<keyword evidence="8" id="KW-0460">Magnesium</keyword>
<proteinExistence type="predicted"/>
<evidence type="ECO:0000256" key="2">
    <source>
        <dbReference type="ARBA" id="ARBA00022516"/>
    </source>
</evidence>
<dbReference type="PROSITE" id="PS50146">
    <property type="entry name" value="DAGK"/>
    <property type="match status" value="1"/>
</dbReference>
<reference evidence="13" key="1">
    <citation type="journal article" date="2014" name="Front. Microbiol.">
        <title>High frequency of phylogenetically diverse reductive dehalogenase-homologous genes in deep subseafloor sedimentary metagenomes.</title>
        <authorList>
            <person name="Kawai M."/>
            <person name="Futagami T."/>
            <person name="Toyoda A."/>
            <person name="Takaki Y."/>
            <person name="Nishi S."/>
            <person name="Hori S."/>
            <person name="Arai W."/>
            <person name="Tsubouchi T."/>
            <person name="Morono Y."/>
            <person name="Uchiyama I."/>
            <person name="Ito T."/>
            <person name="Fujiyama A."/>
            <person name="Inagaki F."/>
            <person name="Takami H."/>
        </authorList>
    </citation>
    <scope>NUCLEOTIDE SEQUENCE</scope>
    <source>
        <strain evidence="13">Expedition CK06-06</strain>
    </source>
</reference>
<dbReference type="Gene3D" id="3.40.50.10330">
    <property type="entry name" value="Probable inorganic polyphosphate/atp-NAD kinase, domain 1"/>
    <property type="match status" value="1"/>
</dbReference>
<keyword evidence="10" id="KW-0594">Phospholipid biosynthesis</keyword>
<dbReference type="InterPro" id="IPR016064">
    <property type="entry name" value="NAD/diacylglycerol_kinase_sf"/>
</dbReference>
<dbReference type="InterPro" id="IPR017438">
    <property type="entry name" value="ATP-NAD_kinase_N"/>
</dbReference>
<comment type="cofactor">
    <cofactor evidence="1">
        <name>Mg(2+)</name>
        <dbReference type="ChEBI" id="CHEBI:18420"/>
    </cofactor>
</comment>
<dbReference type="GO" id="GO:0016301">
    <property type="term" value="F:kinase activity"/>
    <property type="evidence" value="ECO:0007669"/>
    <property type="project" value="UniProtKB-KW"/>
</dbReference>
<evidence type="ECO:0000256" key="3">
    <source>
        <dbReference type="ARBA" id="ARBA00022679"/>
    </source>
</evidence>
<dbReference type="GO" id="GO:0046872">
    <property type="term" value="F:metal ion binding"/>
    <property type="evidence" value="ECO:0007669"/>
    <property type="project" value="UniProtKB-KW"/>
</dbReference>
<keyword evidence="3" id="KW-0808">Transferase</keyword>
<dbReference type="Pfam" id="PF00781">
    <property type="entry name" value="DAGK_cat"/>
    <property type="match status" value="1"/>
</dbReference>
<dbReference type="InterPro" id="IPR001206">
    <property type="entry name" value="Diacylglycerol_kinase_cat_dom"/>
</dbReference>
<evidence type="ECO:0000256" key="10">
    <source>
        <dbReference type="ARBA" id="ARBA00023209"/>
    </source>
</evidence>
<dbReference type="EMBL" id="BARU01005229">
    <property type="protein sequence ID" value="GAH28506.1"/>
    <property type="molecule type" value="Genomic_DNA"/>
</dbReference>
<dbReference type="SMART" id="SM00046">
    <property type="entry name" value="DAGKc"/>
    <property type="match status" value="1"/>
</dbReference>
<dbReference type="InterPro" id="IPR050187">
    <property type="entry name" value="Lipid_Phosphate_FormReg"/>
</dbReference>
<keyword evidence="7" id="KW-0067">ATP-binding</keyword>
<dbReference type="InterPro" id="IPR005218">
    <property type="entry name" value="Diacylglycerol/lipid_kinase"/>
</dbReference>
<dbReference type="GO" id="GO:0005524">
    <property type="term" value="F:ATP binding"/>
    <property type="evidence" value="ECO:0007669"/>
    <property type="project" value="UniProtKB-KW"/>
</dbReference>
<keyword evidence="5" id="KW-0547">Nucleotide-binding</keyword>
<name>X1E5I9_9ZZZZ</name>
<keyword evidence="6" id="KW-0418">Kinase</keyword>
<keyword evidence="11" id="KW-1208">Phospholipid metabolism</keyword>
<dbReference type="GO" id="GO:0005886">
    <property type="term" value="C:plasma membrane"/>
    <property type="evidence" value="ECO:0007669"/>
    <property type="project" value="TreeGrafter"/>
</dbReference>
<dbReference type="SUPFAM" id="SSF111331">
    <property type="entry name" value="NAD kinase/diacylglycerol kinase-like"/>
    <property type="match status" value="1"/>
</dbReference>
<sequence>MKIIGNPTSSSGRAEKRWPDYKEALENAGFDADIVWTEKPGHAIEIAKEASESHKLIATYGGDGTVNEVITGIGQSGFKSTLAILPVGRGNDNAFNIRMTKNLDDLIEMLHNKEERLIDCIEINDGQRYCMGVAGAGLDADVSEQVYNKGGTRFVYYLALVRSIFRYRPRMMEIDVDNGSIVKEGKVLTAMIGNGQMIGAGMLVTPDACLDDGLLDIMVVGNTGFVDTLITSAKLGKGTHLSNPKVNVYRGKTVTLSNKSKKKIYGHAMGEYVGELPIKFTCLHKKLKILKMSDEVLEREGWLNCNAFAANVSKK</sequence>
<dbReference type="NCBIfam" id="TIGR00147">
    <property type="entry name" value="YegS/Rv2252/BmrU family lipid kinase"/>
    <property type="match status" value="1"/>
</dbReference>
<protein>
    <recommendedName>
        <fullName evidence="12">DAGKc domain-containing protein</fullName>
    </recommendedName>
</protein>
<comment type="caution">
    <text evidence="13">The sequence shown here is derived from an EMBL/GenBank/DDBJ whole genome shotgun (WGS) entry which is preliminary data.</text>
</comment>
<dbReference type="AlphaFoldDB" id="X1E5I9"/>
<organism evidence="13">
    <name type="scientific">marine sediment metagenome</name>
    <dbReference type="NCBI Taxonomy" id="412755"/>
    <lineage>
        <taxon>unclassified sequences</taxon>
        <taxon>metagenomes</taxon>
        <taxon>ecological metagenomes</taxon>
    </lineage>
</organism>
<evidence type="ECO:0000256" key="8">
    <source>
        <dbReference type="ARBA" id="ARBA00022842"/>
    </source>
</evidence>
<evidence type="ECO:0000256" key="9">
    <source>
        <dbReference type="ARBA" id="ARBA00023098"/>
    </source>
</evidence>
<dbReference type="GO" id="GO:0008654">
    <property type="term" value="P:phospholipid biosynthetic process"/>
    <property type="evidence" value="ECO:0007669"/>
    <property type="project" value="UniProtKB-KW"/>
</dbReference>
<dbReference type="Gene3D" id="2.60.200.40">
    <property type="match status" value="1"/>
</dbReference>
<evidence type="ECO:0000256" key="11">
    <source>
        <dbReference type="ARBA" id="ARBA00023264"/>
    </source>
</evidence>
<evidence type="ECO:0000256" key="6">
    <source>
        <dbReference type="ARBA" id="ARBA00022777"/>
    </source>
</evidence>
<dbReference type="PANTHER" id="PTHR12358">
    <property type="entry name" value="SPHINGOSINE KINASE"/>
    <property type="match status" value="1"/>
</dbReference>
<evidence type="ECO:0000313" key="13">
    <source>
        <dbReference type="EMBL" id="GAH28506.1"/>
    </source>
</evidence>
<gene>
    <name evidence="13" type="ORF">S03H2_10122</name>
</gene>
<evidence type="ECO:0000256" key="1">
    <source>
        <dbReference type="ARBA" id="ARBA00001946"/>
    </source>
</evidence>
<evidence type="ECO:0000256" key="5">
    <source>
        <dbReference type="ARBA" id="ARBA00022741"/>
    </source>
</evidence>
<dbReference type="PANTHER" id="PTHR12358:SF106">
    <property type="entry name" value="LIPID KINASE YEGS"/>
    <property type="match status" value="1"/>
</dbReference>
<feature type="domain" description="DAGKc" evidence="12">
    <location>
        <begin position="1"/>
        <end position="127"/>
    </location>
</feature>
<dbReference type="Pfam" id="PF19279">
    <property type="entry name" value="YegS_C"/>
    <property type="match status" value="1"/>
</dbReference>
<keyword evidence="2" id="KW-0444">Lipid biosynthesis</keyword>
<evidence type="ECO:0000256" key="7">
    <source>
        <dbReference type="ARBA" id="ARBA00022840"/>
    </source>
</evidence>
<keyword evidence="4" id="KW-0479">Metal-binding</keyword>
<keyword evidence="9" id="KW-0443">Lipid metabolism</keyword>
<dbReference type="InterPro" id="IPR045540">
    <property type="entry name" value="YegS/DAGK_C"/>
</dbReference>
<accession>X1E5I9</accession>